<sequence>MRPLEEHPKEATRKVKGLEGKLCEEWLRALGLFSLEKRTLRSDPIVVFKILMKGSGESGLCSLVPHDRTQGNGLKLSQGRFRLDIRKSFFSQGMIENWNRLPREVAITPSLIDFKKCLDNAKCLCIWYDSWGIWPRGRSWTPFASLPTQNILRFCDSVTL</sequence>
<dbReference type="Proteomes" id="UP000269221">
    <property type="component" value="Unassembled WGS sequence"/>
</dbReference>
<evidence type="ECO:0000313" key="2">
    <source>
        <dbReference type="Proteomes" id="UP000269221"/>
    </source>
</evidence>
<evidence type="ECO:0000313" key="1">
    <source>
        <dbReference type="EMBL" id="RMB97865.1"/>
    </source>
</evidence>
<name>A0A3M0JA95_HIRRU</name>
<reference evidence="1 2" key="1">
    <citation type="submission" date="2018-07" db="EMBL/GenBank/DDBJ databases">
        <title>A high quality draft genome assembly of the barn swallow (H. rustica rustica).</title>
        <authorList>
            <person name="Formenti G."/>
            <person name="Chiara M."/>
            <person name="Poveda L."/>
            <person name="Francoijs K.-J."/>
            <person name="Bonisoli-Alquati A."/>
            <person name="Canova L."/>
            <person name="Gianfranceschi L."/>
            <person name="Horner D.S."/>
            <person name="Saino N."/>
        </authorList>
    </citation>
    <scope>NUCLEOTIDE SEQUENCE [LARGE SCALE GENOMIC DNA]</scope>
    <source>
        <strain evidence="1">Chelidonia</strain>
        <tissue evidence="1">Blood</tissue>
    </source>
</reference>
<gene>
    <name evidence="1" type="ORF">DUI87_25343</name>
</gene>
<dbReference type="EMBL" id="QRBI01000154">
    <property type="protein sequence ID" value="RMB97865.1"/>
    <property type="molecule type" value="Genomic_DNA"/>
</dbReference>
<dbReference type="STRING" id="333673.A0A3M0JA95"/>
<proteinExistence type="predicted"/>
<dbReference type="AlphaFoldDB" id="A0A3M0JA95"/>
<dbReference type="OrthoDB" id="276744at2759"/>
<keyword evidence="2" id="KW-1185">Reference proteome</keyword>
<comment type="caution">
    <text evidence="1">The sequence shown here is derived from an EMBL/GenBank/DDBJ whole genome shotgun (WGS) entry which is preliminary data.</text>
</comment>
<protein>
    <submittedName>
        <fullName evidence="1">Uncharacterized protein</fullName>
    </submittedName>
</protein>
<accession>A0A3M0JA95</accession>
<organism evidence="1 2">
    <name type="scientific">Hirundo rustica rustica</name>
    <dbReference type="NCBI Taxonomy" id="333673"/>
    <lineage>
        <taxon>Eukaryota</taxon>
        <taxon>Metazoa</taxon>
        <taxon>Chordata</taxon>
        <taxon>Craniata</taxon>
        <taxon>Vertebrata</taxon>
        <taxon>Euteleostomi</taxon>
        <taxon>Archelosauria</taxon>
        <taxon>Archosauria</taxon>
        <taxon>Dinosauria</taxon>
        <taxon>Saurischia</taxon>
        <taxon>Theropoda</taxon>
        <taxon>Coelurosauria</taxon>
        <taxon>Aves</taxon>
        <taxon>Neognathae</taxon>
        <taxon>Neoaves</taxon>
        <taxon>Telluraves</taxon>
        <taxon>Australaves</taxon>
        <taxon>Passeriformes</taxon>
        <taxon>Sylvioidea</taxon>
        <taxon>Hirundinidae</taxon>
        <taxon>Hirundo</taxon>
    </lineage>
</organism>